<proteinExistence type="predicted"/>
<keyword evidence="4" id="KW-1185">Reference proteome</keyword>
<keyword evidence="2" id="KW-1133">Transmembrane helix</keyword>
<dbReference type="Proteomes" id="UP001492380">
    <property type="component" value="Unassembled WGS sequence"/>
</dbReference>
<accession>A0ABR1YJ92</accession>
<feature type="transmembrane region" description="Helical" evidence="2">
    <location>
        <begin position="334"/>
        <end position="357"/>
    </location>
</feature>
<feature type="compositionally biased region" description="Basic and acidic residues" evidence="1">
    <location>
        <begin position="59"/>
        <end position="72"/>
    </location>
</feature>
<organism evidence="3 4">
    <name type="scientific">Phyllosticta capitalensis</name>
    <dbReference type="NCBI Taxonomy" id="121624"/>
    <lineage>
        <taxon>Eukaryota</taxon>
        <taxon>Fungi</taxon>
        <taxon>Dikarya</taxon>
        <taxon>Ascomycota</taxon>
        <taxon>Pezizomycotina</taxon>
        <taxon>Dothideomycetes</taxon>
        <taxon>Dothideomycetes incertae sedis</taxon>
        <taxon>Botryosphaeriales</taxon>
        <taxon>Phyllostictaceae</taxon>
        <taxon>Phyllosticta</taxon>
    </lineage>
</organism>
<sequence>MTFIHDEDDKDDDDSQWRALAAQLPGQNVFLDPDHMATAPYYDLRDARRGIQNQMQEDAAGKSEDAEPESLRPARSVPHPTGAALALSAHQRECPHNNSRGDAASQTSFYWTITRPTIEPEAYQPLFLAPHLSYIYFLSARFEVVKHDPHWVEVFCIEKLLLRASQPSSTVWTAWPALLELLNQRVMRPPVRRRYPYNENCGKKLEKAHVRQPIIYANCWQMSSASMTHEEAAMMLDCLWNEHSARPPMPNIADFRNRDDYLRALTEHSLEGWNSCARIAIRDTVPVALARKLRQGTAKDMFIWICDFYQSELLPALFCMDLLLHFHWLREATIAIISLLLLYIHAPIIYLAVFTTFSGHRGRGRHSSRHFWLWLRTRVSSTWFKSALKQQTELKSASLLPSISKLPYYTRQSWCIGGIRNAISTAELKEMFSKITSTNPPTPGASPVHSNATTIVAQVIKKLQEPRTGLDTDDSADKIVSIINALATAKLKETATPFGSSRTRLCRPKSQSPARSSAHDHRPASSTDNGEKQTLECALGVARIAATGHLARMRPVLDCASFQSQINAMTTPASTERLAAFDGQLSVSPSAVLCVALEDTGTVTTAPEPPALATTGGALTFHDSNDNASNDNRPSALIVWLRGRPAETEISRLKNEMNALKANPDRIDPDAGPNSQLPDLQAKANRAQELETEESRLDDQVTALQAKANEFDALQSANSKLEKEVSPLQAASVAAS</sequence>
<evidence type="ECO:0000256" key="2">
    <source>
        <dbReference type="SAM" id="Phobius"/>
    </source>
</evidence>
<feature type="compositionally biased region" description="Polar residues" evidence="1">
    <location>
        <begin position="498"/>
        <end position="515"/>
    </location>
</feature>
<feature type="region of interest" description="Disordered" evidence="1">
    <location>
        <begin position="662"/>
        <end position="697"/>
    </location>
</feature>
<name>A0ABR1YJ92_9PEZI</name>
<feature type="compositionally biased region" description="Basic and acidic residues" evidence="1">
    <location>
        <begin position="517"/>
        <end position="532"/>
    </location>
</feature>
<dbReference type="EMBL" id="JBBWRZ010000008">
    <property type="protein sequence ID" value="KAK8230377.1"/>
    <property type="molecule type" value="Genomic_DNA"/>
</dbReference>
<reference evidence="3 4" key="1">
    <citation type="submission" date="2024-04" db="EMBL/GenBank/DDBJ databases">
        <title>Phyllosticta paracitricarpa is synonymous to the EU quarantine fungus P. citricarpa based on phylogenomic analyses.</title>
        <authorList>
            <consortium name="Lawrence Berkeley National Laboratory"/>
            <person name="Van Ingen-Buijs V.A."/>
            <person name="Van Westerhoven A.C."/>
            <person name="Haridas S."/>
            <person name="Skiadas P."/>
            <person name="Martin F."/>
            <person name="Groenewald J.Z."/>
            <person name="Crous P.W."/>
            <person name="Seidl M.F."/>
        </authorList>
    </citation>
    <scope>NUCLEOTIDE SEQUENCE [LARGE SCALE GENOMIC DNA]</scope>
    <source>
        <strain evidence="3 4">CBS 123374</strain>
    </source>
</reference>
<evidence type="ECO:0000313" key="3">
    <source>
        <dbReference type="EMBL" id="KAK8230377.1"/>
    </source>
</evidence>
<comment type="caution">
    <text evidence="3">The sequence shown here is derived from an EMBL/GenBank/DDBJ whole genome shotgun (WGS) entry which is preliminary data.</text>
</comment>
<keyword evidence="2" id="KW-0472">Membrane</keyword>
<evidence type="ECO:0000256" key="1">
    <source>
        <dbReference type="SAM" id="MobiDB-lite"/>
    </source>
</evidence>
<gene>
    <name evidence="3" type="ORF">HDK90DRAFT_467766</name>
</gene>
<protein>
    <submittedName>
        <fullName evidence="3">Uncharacterized protein</fullName>
    </submittedName>
</protein>
<feature type="compositionally biased region" description="Basic and acidic residues" evidence="1">
    <location>
        <begin position="686"/>
        <end position="697"/>
    </location>
</feature>
<feature type="region of interest" description="Disordered" evidence="1">
    <location>
        <begin position="498"/>
        <end position="532"/>
    </location>
</feature>
<feature type="region of interest" description="Disordered" evidence="1">
    <location>
        <begin position="55"/>
        <end position="78"/>
    </location>
</feature>
<evidence type="ECO:0000313" key="4">
    <source>
        <dbReference type="Proteomes" id="UP001492380"/>
    </source>
</evidence>
<keyword evidence="2" id="KW-0812">Transmembrane</keyword>